<evidence type="ECO:0000256" key="1">
    <source>
        <dbReference type="SAM" id="MobiDB-lite"/>
    </source>
</evidence>
<dbReference type="PANTHER" id="PTHR33978">
    <property type="entry name" value="SERINE/THREONINE-KINASE"/>
    <property type="match status" value="1"/>
</dbReference>
<name>A0AA88CT77_FICCA</name>
<keyword evidence="3" id="KW-1185">Reference proteome</keyword>
<comment type="caution">
    <text evidence="2">The sequence shown here is derived from an EMBL/GenBank/DDBJ whole genome shotgun (WGS) entry which is preliminary data.</text>
</comment>
<dbReference type="Proteomes" id="UP001187192">
    <property type="component" value="Unassembled WGS sequence"/>
</dbReference>
<dbReference type="AlphaFoldDB" id="A0AA88CT77"/>
<proteinExistence type="predicted"/>
<protein>
    <submittedName>
        <fullName evidence="2">Uncharacterized protein</fullName>
    </submittedName>
</protein>
<organism evidence="2 3">
    <name type="scientific">Ficus carica</name>
    <name type="common">Common fig</name>
    <dbReference type="NCBI Taxonomy" id="3494"/>
    <lineage>
        <taxon>Eukaryota</taxon>
        <taxon>Viridiplantae</taxon>
        <taxon>Streptophyta</taxon>
        <taxon>Embryophyta</taxon>
        <taxon>Tracheophyta</taxon>
        <taxon>Spermatophyta</taxon>
        <taxon>Magnoliopsida</taxon>
        <taxon>eudicotyledons</taxon>
        <taxon>Gunneridae</taxon>
        <taxon>Pentapetalae</taxon>
        <taxon>rosids</taxon>
        <taxon>fabids</taxon>
        <taxon>Rosales</taxon>
        <taxon>Moraceae</taxon>
        <taxon>Ficeae</taxon>
        <taxon>Ficus</taxon>
    </lineage>
</organism>
<evidence type="ECO:0000313" key="2">
    <source>
        <dbReference type="EMBL" id="GMN29261.1"/>
    </source>
</evidence>
<dbReference type="EMBL" id="BTGU01003259">
    <property type="protein sequence ID" value="GMN29261.1"/>
    <property type="molecule type" value="Genomic_DNA"/>
</dbReference>
<reference evidence="2" key="1">
    <citation type="submission" date="2023-07" db="EMBL/GenBank/DDBJ databases">
        <title>draft genome sequence of fig (Ficus carica).</title>
        <authorList>
            <person name="Takahashi T."/>
            <person name="Nishimura K."/>
        </authorList>
    </citation>
    <scope>NUCLEOTIDE SEQUENCE</scope>
</reference>
<sequence length="113" mass="12601">MKKTGEEDQVAVIVLWDCGSPLYDSYELASLIHLLERHSIASPFSCHASRFSIPTSVGGSNQGRTMNREDDHDHEGGFITMPRGLGKLLKSMRITTKRTSEKSKRLSGLFCVF</sequence>
<evidence type="ECO:0000313" key="3">
    <source>
        <dbReference type="Proteomes" id="UP001187192"/>
    </source>
</evidence>
<feature type="compositionally biased region" description="Basic and acidic residues" evidence="1">
    <location>
        <begin position="66"/>
        <end position="76"/>
    </location>
</feature>
<feature type="region of interest" description="Disordered" evidence="1">
    <location>
        <begin position="57"/>
        <end position="82"/>
    </location>
</feature>
<dbReference type="PANTHER" id="PTHR33978:SF18">
    <property type="entry name" value="OS01G0656300 PROTEIN"/>
    <property type="match status" value="1"/>
</dbReference>
<accession>A0AA88CT77</accession>
<gene>
    <name evidence="2" type="ORF">TIFTF001_044333</name>
</gene>